<dbReference type="Pfam" id="PF00059">
    <property type="entry name" value="Lectin_C"/>
    <property type="match status" value="1"/>
</dbReference>
<evidence type="ECO:0000313" key="3">
    <source>
        <dbReference type="EMBL" id="CAG9859657.1"/>
    </source>
</evidence>
<evidence type="ECO:0000313" key="4">
    <source>
        <dbReference type="Proteomes" id="UP001153712"/>
    </source>
</evidence>
<dbReference type="EMBL" id="OU900096">
    <property type="protein sequence ID" value="CAG9859657.1"/>
    <property type="molecule type" value="Genomic_DNA"/>
</dbReference>
<dbReference type="InterPro" id="IPR001304">
    <property type="entry name" value="C-type_lectin-like"/>
</dbReference>
<feature type="signal peptide" evidence="1">
    <location>
        <begin position="1"/>
        <end position="19"/>
    </location>
</feature>
<sequence>MHSFLAIFCLFVCLSWTEAKEVSQEFHKVQGVNKTYFIYPEKRNANDASILCGNNGLELLTINNDEETEEITLEVVSARNFNETFWTSGYYTLEMNWVWGSTNQPITYTNWGKGQPTDGIPNKDCILFTQEDYEGTWINADCQEEHVPICEQVIY</sequence>
<reference evidence="3" key="1">
    <citation type="submission" date="2022-01" db="EMBL/GenBank/DDBJ databases">
        <authorList>
            <person name="King R."/>
        </authorList>
    </citation>
    <scope>NUCLEOTIDE SEQUENCE</scope>
</reference>
<protein>
    <recommendedName>
        <fullName evidence="2">C-type lectin domain-containing protein</fullName>
    </recommendedName>
</protein>
<feature type="domain" description="C-type lectin" evidence="2">
    <location>
        <begin position="33"/>
        <end position="151"/>
    </location>
</feature>
<name>A0A9N9TK35_PHYSR</name>
<dbReference type="PANTHER" id="PTHR22802">
    <property type="entry name" value="C-TYPE LECTIN SUPERFAMILY MEMBER"/>
    <property type="match status" value="1"/>
</dbReference>
<keyword evidence="1" id="KW-0732">Signal</keyword>
<dbReference type="SMART" id="SM00034">
    <property type="entry name" value="CLECT"/>
    <property type="match status" value="1"/>
</dbReference>
<accession>A0A9N9TK35</accession>
<proteinExistence type="predicted"/>
<dbReference type="InterPro" id="IPR051004">
    <property type="entry name" value="DC-SIGN_domain-containing"/>
</dbReference>
<organism evidence="3 4">
    <name type="scientific">Phyllotreta striolata</name>
    <name type="common">Striped flea beetle</name>
    <name type="synonym">Crioceris striolata</name>
    <dbReference type="NCBI Taxonomy" id="444603"/>
    <lineage>
        <taxon>Eukaryota</taxon>
        <taxon>Metazoa</taxon>
        <taxon>Ecdysozoa</taxon>
        <taxon>Arthropoda</taxon>
        <taxon>Hexapoda</taxon>
        <taxon>Insecta</taxon>
        <taxon>Pterygota</taxon>
        <taxon>Neoptera</taxon>
        <taxon>Endopterygota</taxon>
        <taxon>Coleoptera</taxon>
        <taxon>Polyphaga</taxon>
        <taxon>Cucujiformia</taxon>
        <taxon>Chrysomeloidea</taxon>
        <taxon>Chrysomelidae</taxon>
        <taxon>Galerucinae</taxon>
        <taxon>Alticini</taxon>
        <taxon>Phyllotreta</taxon>
    </lineage>
</organism>
<dbReference type="PANTHER" id="PTHR22802:SF465">
    <property type="entry name" value="AT17652P-RELATED"/>
    <property type="match status" value="1"/>
</dbReference>
<dbReference type="OrthoDB" id="7758422at2759"/>
<keyword evidence="4" id="KW-1185">Reference proteome</keyword>
<dbReference type="CDD" id="cd00037">
    <property type="entry name" value="CLECT"/>
    <property type="match status" value="1"/>
</dbReference>
<dbReference type="PROSITE" id="PS50041">
    <property type="entry name" value="C_TYPE_LECTIN_2"/>
    <property type="match status" value="1"/>
</dbReference>
<dbReference type="AlphaFoldDB" id="A0A9N9TK35"/>
<dbReference type="Proteomes" id="UP001153712">
    <property type="component" value="Chromosome 3"/>
</dbReference>
<gene>
    <name evidence="3" type="ORF">PHYEVI_LOCUS6026</name>
</gene>
<evidence type="ECO:0000259" key="2">
    <source>
        <dbReference type="PROSITE" id="PS50041"/>
    </source>
</evidence>
<evidence type="ECO:0000256" key="1">
    <source>
        <dbReference type="SAM" id="SignalP"/>
    </source>
</evidence>
<dbReference type="InterPro" id="IPR016187">
    <property type="entry name" value="CTDL_fold"/>
</dbReference>
<dbReference type="SUPFAM" id="SSF56436">
    <property type="entry name" value="C-type lectin-like"/>
    <property type="match status" value="1"/>
</dbReference>
<feature type="chain" id="PRO_5040478512" description="C-type lectin domain-containing protein" evidence="1">
    <location>
        <begin position="20"/>
        <end position="155"/>
    </location>
</feature>
<dbReference type="Gene3D" id="3.10.100.10">
    <property type="entry name" value="Mannose-Binding Protein A, subunit A"/>
    <property type="match status" value="1"/>
</dbReference>
<dbReference type="InterPro" id="IPR016186">
    <property type="entry name" value="C-type_lectin-like/link_sf"/>
</dbReference>